<dbReference type="STRING" id="81972.D7LC21"/>
<feature type="compositionally biased region" description="Low complexity" evidence="1">
    <location>
        <begin position="103"/>
        <end position="115"/>
    </location>
</feature>
<dbReference type="eggNOG" id="KOG0987">
    <property type="taxonomic scope" value="Eukaryota"/>
</dbReference>
<name>D7LC21_ARALL</name>
<sequence>MHLISNLGGCISCYKYDGHKNARSMRKAIMLSKRWHRRQSQASTQLAASSSTGNKISPKEGRKVTPPRTLKYYDFRRKNAQTLRRAIILSKRLSKKHQGEASSSQKLTRQQRKQLQASMVQENPILQCPHCKALVWYSEKTGNDPSTGEPIFTICCQQGRVKLPPIKQPPPYLEYLHANSKTFRINIRIYNSILAFTSMGAQIDHSVTYATGPPVFRIHGQVFHRIGSLLPMPGQNPKFLQMYIIDTENEVSNRINTMSRRDSAAQLEEDIVAGLIEMLDEHNCLCMFFRKARDRFNGNNVE</sequence>
<dbReference type="Proteomes" id="UP000008694">
    <property type="component" value="Unassembled WGS sequence"/>
</dbReference>
<organism evidence="3">
    <name type="scientific">Arabidopsis lyrata subsp. lyrata</name>
    <name type="common">Lyre-leaved rock-cress</name>
    <dbReference type="NCBI Taxonomy" id="81972"/>
    <lineage>
        <taxon>Eukaryota</taxon>
        <taxon>Viridiplantae</taxon>
        <taxon>Streptophyta</taxon>
        <taxon>Embryophyta</taxon>
        <taxon>Tracheophyta</taxon>
        <taxon>Spermatophyta</taxon>
        <taxon>Magnoliopsida</taxon>
        <taxon>eudicotyledons</taxon>
        <taxon>Gunneridae</taxon>
        <taxon>Pentapetalae</taxon>
        <taxon>rosids</taxon>
        <taxon>malvids</taxon>
        <taxon>Brassicales</taxon>
        <taxon>Brassicaceae</taxon>
        <taxon>Camelineae</taxon>
        <taxon>Arabidopsis</taxon>
    </lineage>
</organism>
<gene>
    <name evidence="2" type="ORF">ARALYDRAFT_668009</name>
</gene>
<proteinExistence type="predicted"/>
<evidence type="ECO:0000313" key="2">
    <source>
        <dbReference type="EMBL" id="EFH55165.1"/>
    </source>
</evidence>
<reference evidence="3" key="1">
    <citation type="journal article" date="2011" name="Nat. Genet.">
        <title>The Arabidopsis lyrata genome sequence and the basis of rapid genome size change.</title>
        <authorList>
            <person name="Hu T.T."/>
            <person name="Pattyn P."/>
            <person name="Bakker E.G."/>
            <person name="Cao J."/>
            <person name="Cheng J.-F."/>
            <person name="Clark R.M."/>
            <person name="Fahlgren N."/>
            <person name="Fawcett J.A."/>
            <person name="Grimwood J."/>
            <person name="Gundlach H."/>
            <person name="Haberer G."/>
            <person name="Hollister J.D."/>
            <person name="Ossowski S."/>
            <person name="Ottilar R.P."/>
            <person name="Salamov A.A."/>
            <person name="Schneeberger K."/>
            <person name="Spannagl M."/>
            <person name="Wang X."/>
            <person name="Yang L."/>
            <person name="Nasrallah M.E."/>
            <person name="Bergelson J."/>
            <person name="Carrington J.C."/>
            <person name="Gaut B.S."/>
            <person name="Schmutz J."/>
            <person name="Mayer K.F.X."/>
            <person name="Van de Peer Y."/>
            <person name="Grigoriev I.V."/>
            <person name="Nordborg M."/>
            <person name="Weigel D."/>
            <person name="Guo Y.-L."/>
        </authorList>
    </citation>
    <scope>NUCLEOTIDE SEQUENCE [LARGE SCALE GENOMIC DNA]</scope>
    <source>
        <strain evidence="3">cv. MN47</strain>
    </source>
</reference>
<feature type="region of interest" description="Disordered" evidence="1">
    <location>
        <begin position="94"/>
        <end position="115"/>
    </location>
</feature>
<dbReference type="EMBL" id="GL348716">
    <property type="protein sequence ID" value="EFH55165.1"/>
    <property type="molecule type" value="Genomic_DNA"/>
</dbReference>
<dbReference type="Gramene" id="Al_scaffold_0004_728">
    <property type="protein sequence ID" value="Al_scaffold_0004_728"/>
    <property type="gene ID" value="Al_scaffold_0004_728"/>
</dbReference>
<evidence type="ECO:0000256" key="1">
    <source>
        <dbReference type="SAM" id="MobiDB-lite"/>
    </source>
</evidence>
<accession>D7LC21</accession>
<dbReference type="AlphaFoldDB" id="D7LC21"/>
<dbReference type="PANTHER" id="PTHR45786">
    <property type="entry name" value="DNA BINDING PROTEIN-LIKE"/>
    <property type="match status" value="1"/>
</dbReference>
<dbReference type="PANTHER" id="PTHR45786:SF74">
    <property type="entry name" value="ATP-DEPENDENT DNA HELICASE"/>
    <property type="match status" value="1"/>
</dbReference>
<protein>
    <submittedName>
        <fullName evidence="2">Predicted protein</fullName>
    </submittedName>
</protein>
<feature type="compositionally biased region" description="Low complexity" evidence="1">
    <location>
        <begin position="40"/>
        <end position="52"/>
    </location>
</feature>
<feature type="region of interest" description="Disordered" evidence="1">
    <location>
        <begin position="36"/>
        <end position="67"/>
    </location>
</feature>
<evidence type="ECO:0000313" key="3">
    <source>
        <dbReference type="Proteomes" id="UP000008694"/>
    </source>
</evidence>
<dbReference type="HOGENOM" id="CLU_901241_0_0_1"/>
<keyword evidence="3" id="KW-1185">Reference proteome</keyword>